<dbReference type="InterPro" id="IPR036249">
    <property type="entry name" value="Thioredoxin-like_sf"/>
</dbReference>
<comment type="similarity">
    <text evidence="2">Belongs to the thioredoxin family.</text>
</comment>
<evidence type="ECO:0000259" key="4">
    <source>
        <dbReference type="PROSITE" id="PS51352"/>
    </source>
</evidence>
<feature type="domain" description="Thioredoxin" evidence="4">
    <location>
        <begin position="28"/>
        <end position="141"/>
    </location>
</feature>
<gene>
    <name evidence="5" type="ORF">M5J20_03745</name>
</gene>
<dbReference type="Pfam" id="PF00085">
    <property type="entry name" value="Thioredoxin"/>
    <property type="match status" value="1"/>
</dbReference>
<keyword evidence="3" id="KW-0676">Redox-active center</keyword>
<organism evidence="5 6">
    <name type="scientific">Corynebacterium stercoris</name>
    <dbReference type="NCBI Taxonomy" id="2943490"/>
    <lineage>
        <taxon>Bacteria</taxon>
        <taxon>Bacillati</taxon>
        <taxon>Actinomycetota</taxon>
        <taxon>Actinomycetes</taxon>
        <taxon>Mycobacteriales</taxon>
        <taxon>Corynebacteriaceae</taxon>
        <taxon>Corynebacterium</taxon>
    </lineage>
</organism>
<evidence type="ECO:0000256" key="2">
    <source>
        <dbReference type="ARBA" id="ARBA00008987"/>
    </source>
</evidence>
<dbReference type="PANTHER" id="PTHR45663">
    <property type="entry name" value="GEO12009P1"/>
    <property type="match status" value="1"/>
</dbReference>
<dbReference type="InterPro" id="IPR011990">
    <property type="entry name" value="TPR-like_helical_dom_sf"/>
</dbReference>
<dbReference type="PROSITE" id="PS51352">
    <property type="entry name" value="THIOREDOXIN_2"/>
    <property type="match status" value="1"/>
</dbReference>
<comment type="function">
    <text evidence="1">Participates in various redox reactions through the reversible oxidation of its active center dithiol to a disulfide and catalyzes dithiol-disulfide exchange reactions.</text>
</comment>
<dbReference type="CDD" id="cd02956">
    <property type="entry name" value="ybbN"/>
    <property type="match status" value="1"/>
</dbReference>
<dbReference type="InterPro" id="IPR013766">
    <property type="entry name" value="Thioredoxin_domain"/>
</dbReference>
<evidence type="ECO:0000256" key="3">
    <source>
        <dbReference type="ARBA" id="ARBA00023284"/>
    </source>
</evidence>
<dbReference type="SUPFAM" id="SSF52833">
    <property type="entry name" value="Thioredoxin-like"/>
    <property type="match status" value="1"/>
</dbReference>
<dbReference type="PANTHER" id="PTHR45663:SF11">
    <property type="entry name" value="GEO12009P1"/>
    <property type="match status" value="1"/>
</dbReference>
<accession>A0ABT1G3K4</accession>
<dbReference type="RefSeq" id="WP_253576469.1">
    <property type="nucleotide sequence ID" value="NZ_JAMFTQ010000003.1"/>
</dbReference>
<reference evidence="5" key="1">
    <citation type="submission" date="2022-05" db="EMBL/GenBank/DDBJ databases">
        <title>Corynebacterium sp. TA-R-1 sp. nov., isolated from human feces.</title>
        <authorList>
            <person name="Shamsuzzaman M."/>
            <person name="Dahal R.H."/>
        </authorList>
    </citation>
    <scope>NUCLEOTIDE SEQUENCE</scope>
    <source>
        <strain evidence="5">TA-R-1</strain>
    </source>
</reference>
<dbReference type="Gene3D" id="1.25.40.10">
    <property type="entry name" value="Tetratricopeptide repeat domain"/>
    <property type="match status" value="1"/>
</dbReference>
<dbReference type="Pfam" id="PF14561">
    <property type="entry name" value="TPR_20"/>
    <property type="match status" value="1"/>
</dbReference>
<evidence type="ECO:0000313" key="6">
    <source>
        <dbReference type="Proteomes" id="UP001204000"/>
    </source>
</evidence>
<dbReference type="Proteomes" id="UP001204000">
    <property type="component" value="Unassembled WGS sequence"/>
</dbReference>
<dbReference type="EMBL" id="JAMFTQ010000003">
    <property type="protein sequence ID" value="MCP1387302.1"/>
    <property type="molecule type" value="Genomic_DNA"/>
</dbReference>
<protein>
    <submittedName>
        <fullName evidence="5">Tetratricopeptide repeat protein</fullName>
    </submittedName>
</protein>
<name>A0ABT1G3K4_9CORY</name>
<evidence type="ECO:0000313" key="5">
    <source>
        <dbReference type="EMBL" id="MCP1387302.1"/>
    </source>
</evidence>
<evidence type="ECO:0000256" key="1">
    <source>
        <dbReference type="ARBA" id="ARBA00003318"/>
    </source>
</evidence>
<sequence length="297" mass="31133">MTEFNQAFTGGAVDLGEVARQAESRRELEQGGFEPFVTVDEKTIETQAFERSAQVPVVLMFGSARSADSEALKADLERLAAGQRGFMVAYVDTDASPQLAGAIGVRAVPTVVALAGGRPVTSFEGAQPADQLEAWVGNLVAQLGPQLQGLGGEPGEEAPAEDPRLDAATAALNAGDFAGARAMYDDILADPNVTPDLKANVKQAKATVAVIERFDPANRTSDPIADAEADPADVGKQFAAADAEVLAGAPERAFDRLLALVKAEPAAKERLLELFTLFEPGDARVKAARTRLASALF</sequence>
<comment type="caution">
    <text evidence="5">The sequence shown here is derived from an EMBL/GenBank/DDBJ whole genome shotgun (WGS) entry which is preliminary data.</text>
</comment>
<proteinExistence type="inferred from homology"/>
<dbReference type="Gene3D" id="3.40.30.10">
    <property type="entry name" value="Glutaredoxin"/>
    <property type="match status" value="1"/>
</dbReference>
<keyword evidence="6" id="KW-1185">Reference proteome</keyword>